<dbReference type="PANTHER" id="PTHR22601">
    <property type="entry name" value="ISP4 LIKE PROTEIN"/>
    <property type="match status" value="1"/>
</dbReference>
<evidence type="ECO:0000256" key="2">
    <source>
        <dbReference type="ARBA" id="ARBA00005484"/>
    </source>
</evidence>
<dbReference type="NCBIfam" id="TIGR00728">
    <property type="entry name" value="OPT_sfam"/>
    <property type="match status" value="1"/>
</dbReference>
<feature type="transmembrane region" description="Helical" evidence="9">
    <location>
        <begin position="87"/>
        <end position="108"/>
    </location>
</feature>
<dbReference type="GO" id="GO:0035673">
    <property type="term" value="F:oligopeptide transmembrane transporter activity"/>
    <property type="evidence" value="ECO:0007669"/>
    <property type="project" value="InterPro"/>
</dbReference>
<reference evidence="10 11" key="1">
    <citation type="journal article" date="2014" name="Agronomy (Basel)">
        <title>A Draft Genome Sequence for Ensete ventricosum, the Drought-Tolerant Tree Against Hunger.</title>
        <authorList>
            <person name="Harrison J."/>
            <person name="Moore K.A."/>
            <person name="Paszkiewicz K."/>
            <person name="Jones T."/>
            <person name="Grant M."/>
            <person name="Ambacheew D."/>
            <person name="Muzemil S."/>
            <person name="Studholme D.J."/>
        </authorList>
    </citation>
    <scope>NUCLEOTIDE SEQUENCE [LARGE SCALE GENOMIC DNA]</scope>
</reference>
<evidence type="ECO:0000313" key="10">
    <source>
        <dbReference type="EMBL" id="RRT74521.1"/>
    </source>
</evidence>
<feature type="transmembrane region" description="Helical" evidence="9">
    <location>
        <begin position="207"/>
        <end position="230"/>
    </location>
</feature>
<evidence type="ECO:0000256" key="3">
    <source>
        <dbReference type="ARBA" id="ARBA00022448"/>
    </source>
</evidence>
<evidence type="ECO:0000256" key="4">
    <source>
        <dbReference type="ARBA" id="ARBA00022692"/>
    </source>
</evidence>
<evidence type="ECO:0000256" key="5">
    <source>
        <dbReference type="ARBA" id="ARBA00022856"/>
    </source>
</evidence>
<keyword evidence="6" id="KW-0653">Protein transport</keyword>
<accession>A0A427AEE1</accession>
<protein>
    <submittedName>
        <fullName evidence="10">Uncharacterized protein</fullName>
    </submittedName>
</protein>
<comment type="similarity">
    <text evidence="2">Belongs to the oligopeptide OPT transporter (TC 2.A.67.1) family.</text>
</comment>
<dbReference type="EMBL" id="AMZH03002751">
    <property type="protein sequence ID" value="RRT74521.1"/>
    <property type="molecule type" value="Genomic_DNA"/>
</dbReference>
<feature type="transmembrane region" description="Helical" evidence="9">
    <location>
        <begin position="139"/>
        <end position="156"/>
    </location>
</feature>
<comment type="subcellular location">
    <subcellularLocation>
        <location evidence="1">Membrane</location>
        <topology evidence="1">Multi-pass membrane protein</topology>
    </subcellularLocation>
</comment>
<keyword evidence="5" id="KW-0571">Peptide transport</keyword>
<dbReference type="GO" id="GO:0016020">
    <property type="term" value="C:membrane"/>
    <property type="evidence" value="ECO:0007669"/>
    <property type="project" value="UniProtKB-SubCell"/>
</dbReference>
<feature type="transmembrane region" description="Helical" evidence="9">
    <location>
        <begin position="56"/>
        <end position="75"/>
    </location>
</feature>
<proteinExistence type="inferred from homology"/>
<dbReference type="AlphaFoldDB" id="A0A427AEE1"/>
<keyword evidence="8 9" id="KW-0472">Membrane</keyword>
<gene>
    <name evidence="10" type="ORF">B296_00002250</name>
</gene>
<evidence type="ECO:0000313" key="11">
    <source>
        <dbReference type="Proteomes" id="UP000287651"/>
    </source>
</evidence>
<organism evidence="10 11">
    <name type="scientific">Ensete ventricosum</name>
    <name type="common">Abyssinian banana</name>
    <name type="synonym">Musa ensete</name>
    <dbReference type="NCBI Taxonomy" id="4639"/>
    <lineage>
        <taxon>Eukaryota</taxon>
        <taxon>Viridiplantae</taxon>
        <taxon>Streptophyta</taxon>
        <taxon>Embryophyta</taxon>
        <taxon>Tracheophyta</taxon>
        <taxon>Spermatophyta</taxon>
        <taxon>Magnoliopsida</taxon>
        <taxon>Liliopsida</taxon>
        <taxon>Zingiberales</taxon>
        <taxon>Musaceae</taxon>
        <taxon>Ensete</taxon>
    </lineage>
</organism>
<evidence type="ECO:0000256" key="7">
    <source>
        <dbReference type="ARBA" id="ARBA00022989"/>
    </source>
</evidence>
<keyword evidence="3" id="KW-0813">Transport</keyword>
<keyword evidence="4 9" id="KW-0812">Transmembrane</keyword>
<feature type="transmembrane region" description="Helical" evidence="9">
    <location>
        <begin position="168"/>
        <end position="187"/>
    </location>
</feature>
<name>A0A427AEE1_ENSVE</name>
<comment type="caution">
    <text evidence="10">The sequence shown here is derived from an EMBL/GenBank/DDBJ whole genome shotgun (WGS) entry which is preliminary data.</text>
</comment>
<dbReference type="InterPro" id="IPR004648">
    <property type="entry name" value="Oligpept_transpt"/>
</dbReference>
<sequence length="303" mass="33872">MVIGYIMPGKPLANVVFKTYGYISMSQAHTFLADFKLGQYMKIPPKSMFIAQVKSIHLMVVFAFFFWYDMLICCCRRLGNSCSSAAAAALGTHVLQLLGTVVASAVYFGTAWWLLGTVTAICDTNNLPEGSPWTCPNDAVFYSASIIWGVVGPLRMFGPKSIYSSLNYYFLVGLLLPFTVWVLSRVFPQKKWITLINFPVLLGSTSMMPPAHAVNYTSWFVVGIFFNYYVYNKYKIWWGRYVYVLSAGLDAGTAFMAVLAFLTLNNYDIYSVDWWGGVDDDYCPLAKCPTAGSYVPEGCPAIR</sequence>
<keyword evidence="7 9" id="KW-1133">Transmembrane helix</keyword>
<dbReference type="Pfam" id="PF03169">
    <property type="entry name" value="OPT"/>
    <property type="match status" value="2"/>
</dbReference>
<evidence type="ECO:0000256" key="8">
    <source>
        <dbReference type="ARBA" id="ARBA00023136"/>
    </source>
</evidence>
<dbReference type="InterPro" id="IPR004813">
    <property type="entry name" value="OPT"/>
</dbReference>
<dbReference type="Proteomes" id="UP000287651">
    <property type="component" value="Unassembled WGS sequence"/>
</dbReference>
<feature type="transmembrane region" description="Helical" evidence="9">
    <location>
        <begin position="242"/>
        <end position="264"/>
    </location>
</feature>
<evidence type="ECO:0000256" key="6">
    <source>
        <dbReference type="ARBA" id="ARBA00022927"/>
    </source>
</evidence>
<evidence type="ECO:0000256" key="9">
    <source>
        <dbReference type="SAM" id="Phobius"/>
    </source>
</evidence>
<evidence type="ECO:0000256" key="1">
    <source>
        <dbReference type="ARBA" id="ARBA00004141"/>
    </source>
</evidence>
<dbReference type="GO" id="GO:0015031">
    <property type="term" value="P:protein transport"/>
    <property type="evidence" value="ECO:0007669"/>
    <property type="project" value="UniProtKB-KW"/>
</dbReference>